<reference evidence="1" key="1">
    <citation type="submission" date="2014-05" db="EMBL/GenBank/DDBJ databases">
        <title>The transcriptome of the halophilic microalga Tetraselmis sp. GSL018 isolated from the Great Salt Lake, Utah.</title>
        <authorList>
            <person name="Jinkerson R.E."/>
            <person name="D'Adamo S."/>
            <person name="Posewitz M.C."/>
        </authorList>
    </citation>
    <scope>NUCLEOTIDE SEQUENCE</scope>
    <source>
        <strain evidence="1">GSL018</strain>
    </source>
</reference>
<feature type="unsure residue" description="D or N" evidence="1">
    <location>
        <position position="327"/>
    </location>
</feature>
<dbReference type="AlphaFoldDB" id="A0A061R0I1"/>
<sequence length="342" mass="38362">MALPKRHRGTEADRNCKLRTLQNAPSWKRTLGCPCEQPRRRVLRNRAGPSAVLNKKTRTSLVLNASLKSSQNLDTQCVEIPVPDNSISRLDDSIHFLPLAPKPISCIPPTSDWSFRVARRHISIILKHFRRFYLQHLKPAKSRNARKQTRSEPESLYQPKSLTRRNVTAVTGSFLTAILVLPLESAAVHSGNRASLVGPPRELHIPLQYRDNVYCLLYTIDGKFFRGVVDTGSPFLTVSPDNCKEWGCWRGEGVATDLTDTWERYAAQVLSLKDSKKTHSVIALNYFSSFTSVIGTRELVCTVLVTCCSLAVVPLSLTGLGRAIRRDCACVLCHRISRIYVV</sequence>
<gene>
    <name evidence="1" type="ORF">TSPGSL018_18796</name>
</gene>
<name>A0A061R0I1_9CHLO</name>
<evidence type="ECO:0000313" key="1">
    <source>
        <dbReference type="EMBL" id="JAC64219.1"/>
    </source>
</evidence>
<organism evidence="1">
    <name type="scientific">Tetraselmis sp. GSL018</name>
    <dbReference type="NCBI Taxonomy" id="582737"/>
    <lineage>
        <taxon>Eukaryota</taxon>
        <taxon>Viridiplantae</taxon>
        <taxon>Chlorophyta</taxon>
        <taxon>core chlorophytes</taxon>
        <taxon>Chlorodendrophyceae</taxon>
        <taxon>Chlorodendrales</taxon>
        <taxon>Chlorodendraceae</taxon>
        <taxon>Tetraselmis</taxon>
    </lineage>
</organism>
<dbReference type="EMBL" id="GBEZ01022628">
    <property type="protein sequence ID" value="JAC64219.1"/>
    <property type="molecule type" value="Transcribed_RNA"/>
</dbReference>
<protein>
    <submittedName>
        <fullName evidence="1">Uncharacterized protein</fullName>
    </submittedName>
</protein>
<accession>A0A061R0I1</accession>
<proteinExistence type="predicted"/>